<keyword evidence="1" id="KW-0732">Signal</keyword>
<feature type="chain" id="PRO_5024991375" evidence="1">
    <location>
        <begin position="20"/>
        <end position="123"/>
    </location>
</feature>
<protein>
    <submittedName>
        <fullName evidence="2">Uncharacterized protein</fullName>
    </submittedName>
</protein>
<dbReference type="AlphaFoldDB" id="A0A5N5D2U0"/>
<name>A0A5N5D2U0_9PEZI</name>
<organism evidence="2 3">
    <name type="scientific">Lasiodiplodia theobromae</name>
    <dbReference type="NCBI Taxonomy" id="45133"/>
    <lineage>
        <taxon>Eukaryota</taxon>
        <taxon>Fungi</taxon>
        <taxon>Dikarya</taxon>
        <taxon>Ascomycota</taxon>
        <taxon>Pezizomycotina</taxon>
        <taxon>Dothideomycetes</taxon>
        <taxon>Dothideomycetes incertae sedis</taxon>
        <taxon>Botryosphaeriales</taxon>
        <taxon>Botryosphaeriaceae</taxon>
        <taxon>Lasiodiplodia</taxon>
    </lineage>
</organism>
<gene>
    <name evidence="2" type="ORF">DBV05_g9348</name>
</gene>
<evidence type="ECO:0000313" key="3">
    <source>
        <dbReference type="Proteomes" id="UP000325902"/>
    </source>
</evidence>
<feature type="signal peptide" evidence="1">
    <location>
        <begin position="1"/>
        <end position="19"/>
    </location>
</feature>
<accession>A0A5N5D2U0</accession>
<keyword evidence="3" id="KW-1185">Reference proteome</keyword>
<dbReference type="EMBL" id="VCHE01000087">
    <property type="protein sequence ID" value="KAB2571998.1"/>
    <property type="molecule type" value="Genomic_DNA"/>
</dbReference>
<evidence type="ECO:0000256" key="1">
    <source>
        <dbReference type="SAM" id="SignalP"/>
    </source>
</evidence>
<sequence length="123" mass="13167">MVAVSIVAVAALLSSTAYAWTGHDAPKCRSITPTSSSKEDTAILKDPNVSKCFTLLDICMGYYHPSPSELYITLTNKAHNAFVCLSDENGWRSCVQTSAGVPCNAGVPVNAFKIYTSLYPTLS</sequence>
<evidence type="ECO:0000313" key="2">
    <source>
        <dbReference type="EMBL" id="KAB2571998.1"/>
    </source>
</evidence>
<dbReference type="Proteomes" id="UP000325902">
    <property type="component" value="Unassembled WGS sequence"/>
</dbReference>
<dbReference type="OrthoDB" id="3916979at2759"/>
<comment type="caution">
    <text evidence="2">The sequence shown here is derived from an EMBL/GenBank/DDBJ whole genome shotgun (WGS) entry which is preliminary data.</text>
</comment>
<reference evidence="2 3" key="1">
    <citation type="journal article" date="2019" name="Sci. Rep.">
        <title>A multi-omics analysis of the grapevine pathogen Lasiodiplodia theobromae reveals that temperature affects the expression of virulence- and pathogenicity-related genes.</title>
        <authorList>
            <person name="Felix C."/>
            <person name="Meneses R."/>
            <person name="Goncalves M.F.M."/>
            <person name="Tilleman L."/>
            <person name="Duarte A.S."/>
            <person name="Jorrin-Novo J.V."/>
            <person name="Van de Peer Y."/>
            <person name="Deforce D."/>
            <person name="Van Nieuwerburgh F."/>
            <person name="Esteves A.C."/>
            <person name="Alves A."/>
        </authorList>
    </citation>
    <scope>NUCLEOTIDE SEQUENCE [LARGE SCALE GENOMIC DNA]</scope>
    <source>
        <strain evidence="2 3">LA-SOL3</strain>
    </source>
</reference>
<proteinExistence type="predicted"/>